<keyword evidence="1" id="KW-0472">Membrane</keyword>
<reference evidence="2 3" key="1">
    <citation type="submission" date="2018-06" db="EMBL/GenBank/DDBJ databases">
        <authorList>
            <consortium name="Pathogen Informatics"/>
            <person name="Doyle S."/>
        </authorList>
    </citation>
    <scope>NUCLEOTIDE SEQUENCE [LARGE SCALE GENOMIC DNA]</scope>
    <source>
        <strain evidence="2 3">NCTC13102</strain>
    </source>
</reference>
<accession>A0A2X3EFE6</accession>
<dbReference type="Proteomes" id="UP000250166">
    <property type="component" value="Unassembled WGS sequence"/>
</dbReference>
<evidence type="ECO:0000313" key="2">
    <source>
        <dbReference type="EMBL" id="SQC36316.1"/>
    </source>
</evidence>
<dbReference type="AlphaFoldDB" id="A0A2X3EFE6"/>
<evidence type="ECO:0000256" key="1">
    <source>
        <dbReference type="SAM" id="Phobius"/>
    </source>
</evidence>
<keyword evidence="1" id="KW-0812">Transmembrane</keyword>
<name>A0A2X3EFE6_9HELI</name>
<dbReference type="RefSeq" id="WP_112059206.1">
    <property type="nucleotide sequence ID" value="NZ_UAWL01000020.1"/>
</dbReference>
<organism evidence="2 3">
    <name type="scientific">Helicobacter fennelliae</name>
    <dbReference type="NCBI Taxonomy" id="215"/>
    <lineage>
        <taxon>Bacteria</taxon>
        <taxon>Pseudomonadati</taxon>
        <taxon>Campylobacterota</taxon>
        <taxon>Epsilonproteobacteria</taxon>
        <taxon>Campylobacterales</taxon>
        <taxon>Helicobacteraceae</taxon>
        <taxon>Helicobacter</taxon>
    </lineage>
</organism>
<dbReference type="EMBL" id="UAWL01000020">
    <property type="protein sequence ID" value="SQC36316.1"/>
    <property type="molecule type" value="Genomic_DNA"/>
</dbReference>
<evidence type="ECO:0000313" key="3">
    <source>
        <dbReference type="Proteomes" id="UP000250166"/>
    </source>
</evidence>
<sequence length="101" mass="10961">MKKILAKIIAFCLLAQVYLYGAFGDKLVNTIKSEVTSTGDLVMAVFHLASGVVGGFMIIFIAFCIMFKSEMIKDHLKAIIIISIITGVIWGATDNGVSVFQ</sequence>
<keyword evidence="1" id="KW-1133">Transmembrane helix</keyword>
<feature type="transmembrane region" description="Helical" evidence="1">
    <location>
        <begin position="76"/>
        <end position="93"/>
    </location>
</feature>
<gene>
    <name evidence="2" type="ORF">NCTC13102_02126</name>
</gene>
<feature type="transmembrane region" description="Helical" evidence="1">
    <location>
        <begin position="48"/>
        <end position="67"/>
    </location>
</feature>
<proteinExistence type="predicted"/>
<protein>
    <submittedName>
        <fullName evidence="2">Uncharacterized protein</fullName>
    </submittedName>
</protein>